<dbReference type="EMBL" id="FOIO01000004">
    <property type="protein sequence ID" value="SET27482.1"/>
    <property type="molecule type" value="Genomic_DNA"/>
</dbReference>
<gene>
    <name evidence="3" type="ORF">SAMN05216521_100450</name>
</gene>
<dbReference type="Proteomes" id="UP000182121">
    <property type="component" value="Unassembled WGS sequence"/>
</dbReference>
<keyword evidence="2" id="KW-0732">Signal</keyword>
<evidence type="ECO:0000256" key="2">
    <source>
        <dbReference type="SAM" id="SignalP"/>
    </source>
</evidence>
<feature type="signal peptide" evidence="2">
    <location>
        <begin position="1"/>
        <end position="22"/>
    </location>
</feature>
<dbReference type="AlphaFoldDB" id="A0A1I0D5K1"/>
<feature type="compositionally biased region" description="Basic and acidic residues" evidence="1">
    <location>
        <begin position="42"/>
        <end position="56"/>
    </location>
</feature>
<protein>
    <recommendedName>
        <fullName evidence="5">Lipoprotein</fullName>
    </recommendedName>
</protein>
<feature type="chain" id="PRO_5038617185" description="Lipoprotein" evidence="2">
    <location>
        <begin position="23"/>
        <end position="307"/>
    </location>
</feature>
<organism evidence="3 4">
    <name type="scientific">Enterocloster clostridioformis</name>
    <dbReference type="NCBI Taxonomy" id="1531"/>
    <lineage>
        <taxon>Bacteria</taxon>
        <taxon>Bacillati</taxon>
        <taxon>Bacillota</taxon>
        <taxon>Clostridia</taxon>
        <taxon>Lachnospirales</taxon>
        <taxon>Lachnospiraceae</taxon>
        <taxon>Enterocloster</taxon>
    </lineage>
</organism>
<name>A0A1I0D5K1_9FIRM</name>
<evidence type="ECO:0000313" key="4">
    <source>
        <dbReference type="Proteomes" id="UP000182121"/>
    </source>
</evidence>
<sequence>MKQCWIGILLALLLIFSLTACKDANNAAQPLPTAGSGGKLPEISKTETGDMNRDSSESSAVPDGKPDMIPPSDKEAAAVSVSGSGAEYPASEQAFERLRETEIVRYYLELGMVMLDTGLQETVNGQNCRIISLGTDHETHFVQEIYYAVSCDTIYTYDQINDEWLELGSEPSIPGAEFAMSDLEGSWQMVEGEVEGWRYSAADEGIVSTLCFTRIYDSNIPTTDLTADFDRMDENGNEAHERNMEVKFLDELLYYGCPNEAWSVQLLCEEEGVSYFVAITDPDTLELYFSFEKNGNSGASLAYYRRI</sequence>
<accession>A0A1I0D5K1</accession>
<feature type="region of interest" description="Disordered" evidence="1">
    <location>
        <begin position="29"/>
        <end position="84"/>
    </location>
</feature>
<dbReference type="GeneID" id="86054303"/>
<evidence type="ECO:0008006" key="5">
    <source>
        <dbReference type="Google" id="ProtNLM"/>
    </source>
</evidence>
<dbReference type="RefSeq" id="WP_074661661.1">
    <property type="nucleotide sequence ID" value="NZ_FOIO01000004.1"/>
</dbReference>
<evidence type="ECO:0000313" key="3">
    <source>
        <dbReference type="EMBL" id="SET27482.1"/>
    </source>
</evidence>
<comment type="caution">
    <text evidence="3">The sequence shown here is derived from an EMBL/GenBank/DDBJ whole genome shotgun (WGS) entry which is preliminary data.</text>
</comment>
<dbReference type="PROSITE" id="PS51257">
    <property type="entry name" value="PROKAR_LIPOPROTEIN"/>
    <property type="match status" value="1"/>
</dbReference>
<reference evidence="3 4" key="1">
    <citation type="submission" date="2016-10" db="EMBL/GenBank/DDBJ databases">
        <authorList>
            <person name="Varghese N."/>
            <person name="Submissions S."/>
        </authorList>
    </citation>
    <scope>NUCLEOTIDE SEQUENCE [LARGE SCALE GENOMIC DNA]</scope>
    <source>
        <strain evidence="3 4">NLAE-zl-C196</strain>
    </source>
</reference>
<evidence type="ECO:0000256" key="1">
    <source>
        <dbReference type="SAM" id="MobiDB-lite"/>
    </source>
</evidence>
<proteinExistence type="predicted"/>